<dbReference type="Proteomes" id="UP000319731">
    <property type="component" value="Unassembled WGS sequence"/>
</dbReference>
<dbReference type="STRING" id="1806994.A0A507CA79"/>
<comment type="cofactor">
    <cofactor evidence="6">
        <name>a divalent metal cation</name>
        <dbReference type="ChEBI" id="CHEBI:60240"/>
    </cofactor>
    <text evidence="6">Binds 2 divalent metal cations per subunit. Site 1 may preferentially bind zinc ions, while site 2 has a preference for magnesium and/or manganese ions.</text>
</comment>
<dbReference type="GO" id="GO:0007165">
    <property type="term" value="P:signal transduction"/>
    <property type="evidence" value="ECO:0007669"/>
    <property type="project" value="InterPro"/>
</dbReference>
<evidence type="ECO:0000256" key="8">
    <source>
        <dbReference type="SAM" id="Phobius"/>
    </source>
</evidence>
<keyword evidence="2 6" id="KW-0378">Hydrolase</keyword>
<keyword evidence="8" id="KW-0812">Transmembrane</keyword>
<feature type="binding site" evidence="5">
    <location>
        <position position="742"/>
    </location>
    <ligand>
        <name>Zn(2+)</name>
        <dbReference type="ChEBI" id="CHEBI:29105"/>
        <label>2</label>
    </ligand>
</feature>
<feature type="domain" description="PDEase" evidence="9">
    <location>
        <begin position="625"/>
        <end position="948"/>
    </location>
</feature>
<feature type="region of interest" description="Disordered" evidence="7">
    <location>
        <begin position="957"/>
        <end position="977"/>
    </location>
</feature>
<feature type="region of interest" description="Disordered" evidence="7">
    <location>
        <begin position="984"/>
        <end position="1003"/>
    </location>
</feature>
<dbReference type="AlphaFoldDB" id="A0A507CA79"/>
<keyword evidence="8" id="KW-1133">Transmembrane helix</keyword>
<evidence type="ECO:0000256" key="5">
    <source>
        <dbReference type="PIRSR" id="PIRSR623088-3"/>
    </source>
</evidence>
<dbReference type="Gene3D" id="1.10.1300.10">
    <property type="entry name" value="3'5'-cyclic nucleotide phosphodiesterase, catalytic domain"/>
    <property type="match status" value="1"/>
</dbReference>
<dbReference type="GeneID" id="42002669"/>
<feature type="region of interest" description="Disordered" evidence="7">
    <location>
        <begin position="39"/>
        <end position="120"/>
    </location>
</feature>
<dbReference type="Pfam" id="PF00233">
    <property type="entry name" value="PDEase_I"/>
    <property type="match status" value="1"/>
</dbReference>
<sequence>MNVSIRGLPSEAERQQIISEPSIAPQRQHQTIPQSIQLGHVPSMDRPNSPASLNVMPSNTSMDSQHATNTRRTTSRRGSYFLSTSRPVSMIERGQSQSEDDNERSHISMPTRRNKSGRDLGDLTHGLNVDQSLLLSIATLHTDKAGRVNLKEADGTRVMRWFTLTFVDPQLEAEYEDSFLDKHFSTWKTALVCIFILFTAWFGYHAYENRLESAEFQMLSLLRPVGVTAQNSCPVGLYCAMCNPMKLCGIYEITSDALFYVFGVVIPILSCFAATVYFSRRSMAKCLHHLSTWLTVSMGIVAIITRYAVVQPSENIYESGLLLMVFVNAVYVFLRARHAHALLSAAILEVIHFIVYAVHLYTADDGDSDGSAAGLQNFWYVSVAMLVTMFTAWFSCWENEVFYRTQFLAAHQLRTRNVKLINQLKVLQTDLGKKAADFDSPLEKSIMLLRSLSADATLQPTQIATLSQVLQLLGSSNLLTPDLEGQVNDFADNEQEAWLFSEIAQRKKDARPSRNGPPPSSRGRRGTITITDEVKRKIGEAIQETAAREETNGDGVDAPRSSNSIPPIAVSEVRLNMSQSVIARGPSVTFATVKSEKSFTKLNGSPGSHSSIQTAPSLHVHDSLRLSTWNDEVTLLLHKAGDFNFPLFDFHRATGGKPLQAMANFLFDDLGLLEHFALPKDKFKNFSIAIENGYRSELPYHNSTHATDVLHCMYWLSSQESISHYASEIDLMAMLVAAMVHDFEHPGFNNNFLINTADSRAILYNDRSVLENHHAAASFNILSRPECNFVEGLSKTDFKLFREIVIDMVLATDLSQHLTLVSMFKGKLTTPNGFKPSEVKEDRTLLWKILMKCSDVCNPTKDWPLYEKWCYLILDEWFIQGDSEKKLGLNVSPFMDRESVNVPSSQTGFIDFVVNPLFDAYDKFASVPMLIGTLQRNREHWQLLKNQGVLQIKDVTPPAYSTAQPPPPAIPPTQPNRLINKSASRHALEESTDPSTSSSPLPVHIQLPTMARTSQTTQNGNTSSLPAPAFPILAASPAMLTLPNSPQQNGERILSTNKFVNQFKFIKVNSIGNMPNLPRGSQHALSTAVSAETPPQAKQPQQQGQGAQGGEMKSLLSLANKPSSTKLDMRPFAANRSGSLGTMHAPATAIPSTSPGSGPVKTLLQESYITETGPSDDLM</sequence>
<feature type="compositionally biased region" description="Low complexity" evidence="7">
    <location>
        <begin position="1094"/>
        <end position="1105"/>
    </location>
</feature>
<evidence type="ECO:0000256" key="3">
    <source>
        <dbReference type="PIRSR" id="PIRSR623088-1"/>
    </source>
</evidence>
<accession>A0A507CA79</accession>
<feature type="binding site" evidence="4">
    <location>
        <position position="906"/>
    </location>
    <ligand>
        <name>AMP</name>
        <dbReference type="ChEBI" id="CHEBI:456215"/>
    </ligand>
</feature>
<feature type="region of interest" description="Disordered" evidence="7">
    <location>
        <begin position="504"/>
        <end position="530"/>
    </location>
</feature>
<comment type="similarity">
    <text evidence="6">Belongs to the cyclic nucleotide phosphodiesterase family.</text>
</comment>
<feature type="compositionally biased region" description="Polar residues" evidence="7">
    <location>
        <begin position="49"/>
        <end position="67"/>
    </location>
</feature>
<keyword evidence="8" id="KW-0472">Membrane</keyword>
<feature type="compositionally biased region" description="Pro residues" evidence="7">
    <location>
        <begin position="964"/>
        <end position="974"/>
    </location>
</feature>
<reference evidence="10 11" key="1">
    <citation type="journal article" date="2019" name="Sci. Rep.">
        <title>Comparative genomics of chytrid fungi reveal insights into the obligate biotrophic and pathogenic lifestyle of Synchytrium endobioticum.</title>
        <authorList>
            <person name="van de Vossenberg B.T.L.H."/>
            <person name="Warris S."/>
            <person name="Nguyen H.D.T."/>
            <person name="van Gent-Pelzer M.P.E."/>
            <person name="Joly D.L."/>
            <person name="van de Geest H.C."/>
            <person name="Bonants P.J.M."/>
            <person name="Smith D.S."/>
            <person name="Levesque C.A."/>
            <person name="van der Lee T.A.J."/>
        </authorList>
    </citation>
    <scope>NUCLEOTIDE SEQUENCE [LARGE SCALE GENOMIC DNA]</scope>
    <source>
        <strain evidence="10 11">JEL517</strain>
    </source>
</reference>
<dbReference type="InterPro" id="IPR003607">
    <property type="entry name" value="HD/PDEase_dom"/>
</dbReference>
<dbReference type="CDD" id="cd00077">
    <property type="entry name" value="HDc"/>
    <property type="match status" value="1"/>
</dbReference>
<feature type="binding site" evidence="4">
    <location>
        <position position="742"/>
    </location>
    <ligand>
        <name>AMP</name>
        <dbReference type="ChEBI" id="CHEBI:456215"/>
    </ligand>
</feature>
<feature type="transmembrane region" description="Helical" evidence="8">
    <location>
        <begin position="341"/>
        <end position="358"/>
    </location>
</feature>
<comment type="caution">
    <text evidence="10">The sequence shown here is derived from an EMBL/GenBank/DDBJ whole genome shotgun (WGS) entry which is preliminary data.</text>
</comment>
<dbReference type="SMART" id="SM00471">
    <property type="entry name" value="HDc"/>
    <property type="match status" value="1"/>
</dbReference>
<dbReference type="InterPro" id="IPR036971">
    <property type="entry name" value="PDEase_catalytic_dom_sf"/>
</dbReference>
<feature type="region of interest" description="Disordered" evidence="7">
    <location>
        <begin position="543"/>
        <end position="565"/>
    </location>
</feature>
<dbReference type="GO" id="GO:0004114">
    <property type="term" value="F:3',5'-cyclic-nucleotide phosphodiesterase activity"/>
    <property type="evidence" value="ECO:0007669"/>
    <property type="project" value="InterPro"/>
</dbReference>
<dbReference type="OrthoDB" id="546632at2759"/>
<dbReference type="RefSeq" id="XP_031026561.1">
    <property type="nucleotide sequence ID" value="XM_031167372.1"/>
</dbReference>
<proteinExistence type="inferred from homology"/>
<keyword evidence="1 5" id="KW-0479">Metal-binding</keyword>
<feature type="region of interest" description="Disordered" evidence="7">
    <location>
        <begin position="1077"/>
        <end position="1111"/>
    </location>
</feature>
<feature type="region of interest" description="Disordered" evidence="7">
    <location>
        <begin position="1134"/>
        <end position="1161"/>
    </location>
</feature>
<keyword evidence="11" id="KW-1185">Reference proteome</keyword>
<organism evidence="10 11">
    <name type="scientific">Synchytrium microbalum</name>
    <dbReference type="NCBI Taxonomy" id="1806994"/>
    <lineage>
        <taxon>Eukaryota</taxon>
        <taxon>Fungi</taxon>
        <taxon>Fungi incertae sedis</taxon>
        <taxon>Chytridiomycota</taxon>
        <taxon>Chytridiomycota incertae sedis</taxon>
        <taxon>Chytridiomycetes</taxon>
        <taxon>Synchytriales</taxon>
        <taxon>Synchytriaceae</taxon>
        <taxon>Synchytrium</taxon>
    </lineage>
</organism>
<feature type="transmembrane region" description="Helical" evidence="8">
    <location>
        <begin position="290"/>
        <end position="310"/>
    </location>
</feature>
<feature type="transmembrane region" description="Helical" evidence="8">
    <location>
        <begin position="257"/>
        <end position="278"/>
    </location>
</feature>
<evidence type="ECO:0000256" key="1">
    <source>
        <dbReference type="ARBA" id="ARBA00022723"/>
    </source>
</evidence>
<feature type="binding site" evidence="4">
    <location>
        <begin position="701"/>
        <end position="705"/>
    </location>
    <ligand>
        <name>AMP</name>
        <dbReference type="ChEBI" id="CHEBI:456215"/>
    </ligand>
</feature>
<evidence type="ECO:0000259" key="9">
    <source>
        <dbReference type="PROSITE" id="PS51845"/>
    </source>
</evidence>
<dbReference type="PRINTS" id="PR00387">
    <property type="entry name" value="PDIESTERASE1"/>
</dbReference>
<dbReference type="GO" id="GO:0046872">
    <property type="term" value="F:metal ion binding"/>
    <property type="evidence" value="ECO:0007669"/>
    <property type="project" value="UniProtKB-KW"/>
</dbReference>
<feature type="transmembrane region" description="Helical" evidence="8">
    <location>
        <begin position="378"/>
        <end position="397"/>
    </location>
</feature>
<feature type="binding site" evidence="5">
    <location>
        <position position="855"/>
    </location>
    <ligand>
        <name>Zn(2+)</name>
        <dbReference type="ChEBI" id="CHEBI:29105"/>
        <label>1</label>
    </ligand>
</feature>
<protein>
    <recommendedName>
        <fullName evidence="6">Phosphodiesterase</fullName>
        <ecNumber evidence="6">3.1.4.-</ecNumber>
    </recommendedName>
</protein>
<evidence type="ECO:0000256" key="6">
    <source>
        <dbReference type="RuleBase" id="RU363067"/>
    </source>
</evidence>
<evidence type="ECO:0000313" key="11">
    <source>
        <dbReference type="Proteomes" id="UP000319731"/>
    </source>
</evidence>
<dbReference type="InterPro" id="IPR002073">
    <property type="entry name" value="PDEase_catalytic_dom"/>
</dbReference>
<dbReference type="InterPro" id="IPR023088">
    <property type="entry name" value="PDEase"/>
</dbReference>
<dbReference type="PANTHER" id="PTHR11347">
    <property type="entry name" value="CYCLIC NUCLEOTIDE PHOSPHODIESTERASE"/>
    <property type="match status" value="1"/>
</dbReference>
<dbReference type="SUPFAM" id="SSF109604">
    <property type="entry name" value="HD-domain/PDEase-like"/>
    <property type="match status" value="1"/>
</dbReference>
<feature type="binding site" evidence="5">
    <location>
        <position position="742"/>
    </location>
    <ligand>
        <name>Zn(2+)</name>
        <dbReference type="ChEBI" id="CHEBI:29105"/>
        <label>1</label>
    </ligand>
</feature>
<evidence type="ECO:0000313" key="10">
    <source>
        <dbReference type="EMBL" id="TPX36248.1"/>
    </source>
</evidence>
<dbReference type="PROSITE" id="PS00126">
    <property type="entry name" value="PDEASE_I_1"/>
    <property type="match status" value="1"/>
</dbReference>
<dbReference type="InterPro" id="IPR023174">
    <property type="entry name" value="PDEase_CS"/>
</dbReference>
<feature type="transmembrane region" description="Helical" evidence="8">
    <location>
        <begin position="189"/>
        <end position="207"/>
    </location>
</feature>
<dbReference type="PROSITE" id="PS51845">
    <property type="entry name" value="PDEASE_I_2"/>
    <property type="match status" value="1"/>
</dbReference>
<feature type="binding site" evidence="5">
    <location>
        <position position="741"/>
    </location>
    <ligand>
        <name>Zn(2+)</name>
        <dbReference type="ChEBI" id="CHEBI:29105"/>
        <label>1</label>
    </ligand>
</feature>
<dbReference type="EC" id="3.1.4.-" evidence="6"/>
<evidence type="ECO:0000256" key="2">
    <source>
        <dbReference type="ARBA" id="ARBA00022801"/>
    </source>
</evidence>
<feature type="binding site" evidence="5">
    <location>
        <position position="705"/>
    </location>
    <ligand>
        <name>Zn(2+)</name>
        <dbReference type="ChEBI" id="CHEBI:29105"/>
        <label>1</label>
    </ligand>
</feature>
<name>A0A507CA79_9FUNG</name>
<evidence type="ECO:0000256" key="4">
    <source>
        <dbReference type="PIRSR" id="PIRSR623088-2"/>
    </source>
</evidence>
<evidence type="ECO:0000256" key="7">
    <source>
        <dbReference type="SAM" id="MobiDB-lite"/>
    </source>
</evidence>
<feature type="transmembrane region" description="Helical" evidence="8">
    <location>
        <begin position="316"/>
        <end position="334"/>
    </location>
</feature>
<feature type="active site" description="Proton donor" evidence="3">
    <location>
        <position position="701"/>
    </location>
</feature>
<gene>
    <name evidence="10" type="ORF">SmJEL517_g01444</name>
</gene>
<dbReference type="EMBL" id="QEAO01000005">
    <property type="protein sequence ID" value="TPX36248.1"/>
    <property type="molecule type" value="Genomic_DNA"/>
</dbReference>
<feature type="binding site" evidence="4">
    <location>
        <position position="855"/>
    </location>
    <ligand>
        <name>AMP</name>
        <dbReference type="ChEBI" id="CHEBI:456215"/>
    </ligand>
</feature>